<dbReference type="SUPFAM" id="SSF56784">
    <property type="entry name" value="HAD-like"/>
    <property type="match status" value="1"/>
</dbReference>
<feature type="binding site" evidence="4">
    <location>
        <position position="214"/>
    </location>
    <ligand>
        <name>Mg(2+)</name>
        <dbReference type="ChEBI" id="CHEBI:18420"/>
    </ligand>
</feature>
<reference evidence="5" key="1">
    <citation type="submission" date="2021-01" db="EMBL/GenBank/DDBJ databases">
        <title>Whole genome shotgun sequence of Virgisporangium aliadipatigenens NBRC 105644.</title>
        <authorList>
            <person name="Komaki H."/>
            <person name="Tamura T."/>
        </authorList>
    </citation>
    <scope>NUCLEOTIDE SEQUENCE</scope>
    <source>
        <strain evidence="5">NBRC 105644</strain>
    </source>
</reference>
<dbReference type="Gene3D" id="3.40.50.1000">
    <property type="entry name" value="HAD superfamily/HAD-like"/>
    <property type="match status" value="2"/>
</dbReference>
<proteinExistence type="inferred from homology"/>
<evidence type="ECO:0000256" key="1">
    <source>
        <dbReference type="PIRNR" id="PIRNR000915"/>
    </source>
</evidence>
<feature type="binding site" evidence="4">
    <location>
        <position position="15"/>
    </location>
    <ligand>
        <name>Mg(2+)</name>
        <dbReference type="ChEBI" id="CHEBI:18420"/>
    </ligand>
</feature>
<evidence type="ECO:0000256" key="3">
    <source>
        <dbReference type="PIRSR" id="PIRSR000915-2"/>
    </source>
</evidence>
<dbReference type="InterPro" id="IPR006357">
    <property type="entry name" value="HAD-SF_hydro_IIA"/>
</dbReference>
<dbReference type="GO" id="GO:0016791">
    <property type="term" value="F:phosphatase activity"/>
    <property type="evidence" value="ECO:0007669"/>
    <property type="project" value="TreeGrafter"/>
</dbReference>
<dbReference type="Pfam" id="PF13242">
    <property type="entry name" value="Hydrolase_like"/>
    <property type="match status" value="1"/>
</dbReference>
<dbReference type="Pfam" id="PF13344">
    <property type="entry name" value="Hydrolase_6"/>
    <property type="match status" value="1"/>
</dbReference>
<dbReference type="AlphaFoldDB" id="A0A8J4DVM3"/>
<name>A0A8J4DVM3_9ACTN</name>
<evidence type="ECO:0000256" key="4">
    <source>
        <dbReference type="PIRSR" id="PIRSR000915-3"/>
    </source>
</evidence>
<dbReference type="InterPro" id="IPR036412">
    <property type="entry name" value="HAD-like_sf"/>
</dbReference>
<comment type="cofactor">
    <cofactor evidence="4">
        <name>Mg(2+)</name>
        <dbReference type="ChEBI" id="CHEBI:18420"/>
    </cofactor>
    <text evidence="4">Divalent metal ions. Mg(2+) is the most effective.</text>
</comment>
<dbReference type="InterPro" id="IPR023214">
    <property type="entry name" value="HAD_sf"/>
</dbReference>
<accession>A0A8J4DVM3</accession>
<feature type="binding site" evidence="4">
    <location>
        <position position="17"/>
    </location>
    <ligand>
        <name>Mg(2+)</name>
        <dbReference type="ChEBI" id="CHEBI:18420"/>
    </ligand>
</feature>
<keyword evidence="4" id="KW-0460">Magnesium</keyword>
<feature type="active site" description="Nucleophile" evidence="2">
    <location>
        <position position="15"/>
    </location>
</feature>
<comment type="similarity">
    <text evidence="1">Belongs to the HAD-like hydrolase superfamily.</text>
</comment>
<gene>
    <name evidence="5" type="ORF">Val02_88550</name>
</gene>
<organism evidence="5 6">
    <name type="scientific">Virgisporangium aliadipatigenens</name>
    <dbReference type="NCBI Taxonomy" id="741659"/>
    <lineage>
        <taxon>Bacteria</taxon>
        <taxon>Bacillati</taxon>
        <taxon>Actinomycetota</taxon>
        <taxon>Actinomycetes</taxon>
        <taxon>Micromonosporales</taxon>
        <taxon>Micromonosporaceae</taxon>
        <taxon>Virgisporangium</taxon>
    </lineage>
</organism>
<dbReference type="PIRSF" id="PIRSF000915">
    <property type="entry name" value="PGP-type_phosphatase"/>
    <property type="match status" value="1"/>
</dbReference>
<dbReference type="GO" id="GO:0005737">
    <property type="term" value="C:cytoplasm"/>
    <property type="evidence" value="ECO:0007669"/>
    <property type="project" value="TreeGrafter"/>
</dbReference>
<evidence type="ECO:0000313" key="6">
    <source>
        <dbReference type="Proteomes" id="UP000619260"/>
    </source>
</evidence>
<keyword evidence="6" id="KW-1185">Reference proteome</keyword>
<protein>
    <submittedName>
        <fullName evidence="5">Acid sugar phosphatase</fullName>
    </submittedName>
</protein>
<dbReference type="GO" id="GO:0046872">
    <property type="term" value="F:metal ion binding"/>
    <property type="evidence" value="ECO:0007669"/>
    <property type="project" value="UniProtKB-KW"/>
</dbReference>
<sequence>MSDALVDRYDLFVFDLDGVVYVGSEAVPGAVPALRRLRERGAGVAYATNNASRRAPAVAELISGLGAPADADEVITAAQATARVLAARLEAGSRVLIVGADALADEVTDVGLVAVRSADEKPVAVVQGYGPEVGWKQLAEGCVAVLGGALWIATNGDRTLPSPRGPLPGNGALVAALATAVGRQPDLVVGKPEPALFEDAARLRGAQRPIVVGDRLDTDIEGANRAGMDSLLVLTGVTRPEDLRDVPPEHRPTFVAPDLGGLFDDSAVPFEEFGKSE</sequence>
<feature type="binding site" evidence="3">
    <location>
        <position position="191"/>
    </location>
    <ligand>
        <name>substrate</name>
    </ligand>
</feature>
<evidence type="ECO:0000313" key="5">
    <source>
        <dbReference type="EMBL" id="GIJ51969.1"/>
    </source>
</evidence>
<keyword evidence="4" id="KW-0479">Metal-binding</keyword>
<comment type="caution">
    <text evidence="5">The sequence shown here is derived from an EMBL/GenBank/DDBJ whole genome shotgun (WGS) entry which is preliminary data.</text>
</comment>
<dbReference type="RefSeq" id="WP_203905366.1">
    <property type="nucleotide sequence ID" value="NZ_BOPF01000059.1"/>
</dbReference>
<evidence type="ECO:0000256" key="2">
    <source>
        <dbReference type="PIRSR" id="PIRSR000915-1"/>
    </source>
</evidence>
<dbReference type="NCBIfam" id="TIGR01460">
    <property type="entry name" value="HAD-SF-IIA"/>
    <property type="match status" value="1"/>
</dbReference>
<dbReference type="EMBL" id="BOPF01000059">
    <property type="protein sequence ID" value="GIJ51969.1"/>
    <property type="molecule type" value="Genomic_DNA"/>
</dbReference>
<dbReference type="Proteomes" id="UP000619260">
    <property type="component" value="Unassembled WGS sequence"/>
</dbReference>
<feature type="active site" description="Proton donor" evidence="2">
    <location>
        <position position="17"/>
    </location>
</feature>
<dbReference type="PANTHER" id="PTHR19288:SF95">
    <property type="entry name" value="D-GLYCEROL 3-PHOSPHATE PHOSPHATASE"/>
    <property type="match status" value="1"/>
</dbReference>
<dbReference type="PANTHER" id="PTHR19288">
    <property type="entry name" value="4-NITROPHENYLPHOSPHATASE-RELATED"/>
    <property type="match status" value="1"/>
</dbReference>